<evidence type="ECO:0000256" key="1">
    <source>
        <dbReference type="SAM" id="MobiDB-lite"/>
    </source>
</evidence>
<dbReference type="InterPro" id="IPR010994">
    <property type="entry name" value="RuvA_2-like"/>
</dbReference>
<sequence>MQSGKRSMRRIITILAGILVLVMFTGSTAYGANAKPTGKMNINTATQQELAWFLWRNGLGNAIDLSENIVSYRRSNGPFSDIRELREVSGITDHEFDRIKLWIKLTGETDYRPGNERPTPYYPYPGAPAPYDDQPNNRYPNDEPYGPWRLKP</sequence>
<dbReference type="Pfam" id="PF12836">
    <property type="entry name" value="HHH_3"/>
    <property type="match status" value="1"/>
</dbReference>
<evidence type="ECO:0000313" key="2">
    <source>
        <dbReference type="EMBL" id="VFU19188.1"/>
    </source>
</evidence>
<dbReference type="PANTHER" id="PTHR21180:SF32">
    <property type="entry name" value="ENDONUCLEASE_EXONUCLEASE_PHOSPHATASE FAMILY DOMAIN-CONTAINING PROTEIN 1"/>
    <property type="match status" value="1"/>
</dbReference>
<dbReference type="InterPro" id="IPR051675">
    <property type="entry name" value="Endo/Exo/Phosphatase_dom_1"/>
</dbReference>
<dbReference type="EMBL" id="CAADRM010000168">
    <property type="protein sequence ID" value="VFU19188.1"/>
    <property type="molecule type" value="Genomic_DNA"/>
</dbReference>
<dbReference type="GO" id="GO:0015628">
    <property type="term" value="P:protein secretion by the type II secretion system"/>
    <property type="evidence" value="ECO:0007669"/>
    <property type="project" value="TreeGrafter"/>
</dbReference>
<dbReference type="SUPFAM" id="SSF47781">
    <property type="entry name" value="RuvA domain 2-like"/>
    <property type="match status" value="1"/>
</dbReference>
<dbReference type="PANTHER" id="PTHR21180">
    <property type="entry name" value="ENDONUCLEASE/EXONUCLEASE/PHOSPHATASE FAMILY DOMAIN-CONTAINING PROTEIN 1"/>
    <property type="match status" value="1"/>
</dbReference>
<protein>
    <submittedName>
        <fullName evidence="2">ComE operon protein 1</fullName>
    </submittedName>
</protein>
<dbReference type="AlphaFoldDB" id="A0A485M8Y3"/>
<proteinExistence type="predicted"/>
<dbReference type="Gene3D" id="1.10.150.280">
    <property type="entry name" value="AF1531-like domain"/>
    <property type="match status" value="1"/>
</dbReference>
<gene>
    <name evidence="2" type="primary">comEA</name>
    <name evidence="2" type="ORF">SCFA_990010</name>
</gene>
<organism evidence="2">
    <name type="scientific">anaerobic digester metagenome</name>
    <dbReference type="NCBI Taxonomy" id="1263854"/>
    <lineage>
        <taxon>unclassified sequences</taxon>
        <taxon>metagenomes</taxon>
        <taxon>ecological metagenomes</taxon>
    </lineage>
</organism>
<reference evidence="2" key="1">
    <citation type="submission" date="2019-03" db="EMBL/GenBank/DDBJ databases">
        <authorList>
            <person name="Hao L."/>
        </authorList>
    </citation>
    <scope>NUCLEOTIDE SEQUENCE</scope>
</reference>
<name>A0A485M8Y3_9ZZZZ</name>
<accession>A0A485M8Y3</accession>
<dbReference type="GO" id="GO:0015627">
    <property type="term" value="C:type II protein secretion system complex"/>
    <property type="evidence" value="ECO:0007669"/>
    <property type="project" value="TreeGrafter"/>
</dbReference>
<feature type="region of interest" description="Disordered" evidence="1">
    <location>
        <begin position="113"/>
        <end position="152"/>
    </location>
</feature>